<dbReference type="SUPFAM" id="SSF53098">
    <property type="entry name" value="Ribonuclease H-like"/>
    <property type="match status" value="1"/>
</dbReference>
<dbReference type="GO" id="GO:0003676">
    <property type="term" value="F:nucleic acid binding"/>
    <property type="evidence" value="ECO:0007669"/>
    <property type="project" value="InterPro"/>
</dbReference>
<dbReference type="InterPro" id="IPR036397">
    <property type="entry name" value="RNaseH_sf"/>
</dbReference>
<reference evidence="3" key="1">
    <citation type="submission" date="2020-01" db="EMBL/GenBank/DDBJ databases">
        <authorList>
            <person name="Mishra B."/>
        </authorList>
    </citation>
    <scope>NUCLEOTIDE SEQUENCE [LARGE SCALE GENOMIC DNA]</scope>
</reference>
<dbReference type="OrthoDB" id="1935586at2759"/>
<sequence length="459" mass="52281">MSWPTHCLDACSKFASGYVRQDGFLFYENRLCVPNCSLRDLFVREAHGGGLMGHFGVAKTIQIMRDHFHWPHMIRDVERICARCTTCKLAKSKVQPHGLYTPLPIPSQPWTDVSMDFVLGLPRTRHGKDSIFVIVDRFSKMAHFVACNKTDDASHVAALFFKDVIRLHGMPRTIVSDRDTKFLSYFWKTLWSKLGTKLLFSTTCHPQTDGQTEVVNRTLGTLLRVLLKKNLKNWDDCLPHIEFAYNHSVHSASKFSPFEIVYGFKPLSPLDLMPLPLSERLSADGQKRAEMVKKIHEQAKKNIEEKTRQYAKKANKGRRELIFEAGDQVWIHLRKERFPAERKSKLCRALMALSQSPSESTITLIELISKREGMMRSWTRRFRKTALAEEEDGMEQLVAEEGLEAEQLVPEESLAIPTGPITRSRTKALNQAIGKVLSALNQQEAKPTTLVCLKALTMG</sequence>
<feature type="coiled-coil region" evidence="1">
    <location>
        <begin position="289"/>
        <end position="316"/>
    </location>
</feature>
<keyword evidence="4" id="KW-1185">Reference proteome</keyword>
<dbReference type="FunFam" id="1.10.340.70:FF:000001">
    <property type="entry name" value="Retrovirus-related Pol polyprotein from transposon gypsy-like Protein"/>
    <property type="match status" value="1"/>
</dbReference>
<dbReference type="AlphaFoldDB" id="A0A6D2I549"/>
<dbReference type="Proteomes" id="UP000467841">
    <property type="component" value="Unassembled WGS sequence"/>
</dbReference>
<dbReference type="EMBL" id="CACVBM020000599">
    <property type="protein sequence ID" value="CAA7021324.1"/>
    <property type="molecule type" value="Genomic_DNA"/>
</dbReference>
<protein>
    <recommendedName>
        <fullName evidence="2">Integrase catalytic domain-containing protein</fullName>
    </recommendedName>
</protein>
<dbReference type="FunFam" id="3.30.420.10:FF:000032">
    <property type="entry name" value="Retrovirus-related Pol polyprotein from transposon 297-like Protein"/>
    <property type="match status" value="1"/>
</dbReference>
<dbReference type="Gene3D" id="3.30.420.10">
    <property type="entry name" value="Ribonuclease H-like superfamily/Ribonuclease H"/>
    <property type="match status" value="1"/>
</dbReference>
<dbReference type="InterPro" id="IPR012337">
    <property type="entry name" value="RNaseH-like_sf"/>
</dbReference>
<evidence type="ECO:0000313" key="3">
    <source>
        <dbReference type="EMBL" id="CAA7021324.1"/>
    </source>
</evidence>
<organism evidence="3 4">
    <name type="scientific">Microthlaspi erraticum</name>
    <dbReference type="NCBI Taxonomy" id="1685480"/>
    <lineage>
        <taxon>Eukaryota</taxon>
        <taxon>Viridiplantae</taxon>
        <taxon>Streptophyta</taxon>
        <taxon>Embryophyta</taxon>
        <taxon>Tracheophyta</taxon>
        <taxon>Spermatophyta</taxon>
        <taxon>Magnoliopsida</taxon>
        <taxon>eudicotyledons</taxon>
        <taxon>Gunneridae</taxon>
        <taxon>Pentapetalae</taxon>
        <taxon>rosids</taxon>
        <taxon>malvids</taxon>
        <taxon>Brassicales</taxon>
        <taxon>Brassicaceae</taxon>
        <taxon>Coluteocarpeae</taxon>
        <taxon>Microthlaspi</taxon>
    </lineage>
</organism>
<dbReference type="PANTHER" id="PTHR35046">
    <property type="entry name" value="ZINC KNUCKLE (CCHC-TYPE) FAMILY PROTEIN"/>
    <property type="match status" value="1"/>
</dbReference>
<comment type="caution">
    <text evidence="3">The sequence shown here is derived from an EMBL/GenBank/DDBJ whole genome shotgun (WGS) entry which is preliminary data.</text>
</comment>
<dbReference type="InterPro" id="IPR041588">
    <property type="entry name" value="Integrase_H2C2"/>
</dbReference>
<evidence type="ECO:0000256" key="1">
    <source>
        <dbReference type="SAM" id="Coils"/>
    </source>
</evidence>
<dbReference type="Pfam" id="PF17921">
    <property type="entry name" value="Integrase_H2C2"/>
    <property type="match status" value="1"/>
</dbReference>
<accession>A0A6D2I549</accession>
<feature type="domain" description="Integrase catalytic" evidence="2">
    <location>
        <begin position="105"/>
        <end position="265"/>
    </location>
</feature>
<proteinExistence type="predicted"/>
<dbReference type="InterPro" id="IPR001584">
    <property type="entry name" value="Integrase_cat-core"/>
</dbReference>
<keyword evidence="1" id="KW-0175">Coiled coil</keyword>
<dbReference type="Gene3D" id="1.10.340.70">
    <property type="match status" value="1"/>
</dbReference>
<dbReference type="PROSITE" id="PS50994">
    <property type="entry name" value="INTEGRASE"/>
    <property type="match status" value="1"/>
</dbReference>
<evidence type="ECO:0000259" key="2">
    <source>
        <dbReference type="PROSITE" id="PS50994"/>
    </source>
</evidence>
<evidence type="ECO:0000313" key="4">
    <source>
        <dbReference type="Proteomes" id="UP000467841"/>
    </source>
</evidence>
<dbReference type="GO" id="GO:0015074">
    <property type="term" value="P:DNA integration"/>
    <property type="evidence" value="ECO:0007669"/>
    <property type="project" value="InterPro"/>
</dbReference>
<dbReference type="PANTHER" id="PTHR35046:SF9">
    <property type="entry name" value="RNA-DIRECTED DNA POLYMERASE"/>
    <property type="match status" value="1"/>
</dbReference>
<name>A0A6D2I549_9BRAS</name>
<dbReference type="Pfam" id="PF00665">
    <property type="entry name" value="rve"/>
    <property type="match status" value="1"/>
</dbReference>
<gene>
    <name evidence="3" type="ORF">MERR_LOCUS8559</name>
</gene>